<evidence type="ECO:0000256" key="9">
    <source>
        <dbReference type="ARBA" id="ARBA00022801"/>
    </source>
</evidence>
<feature type="domain" description="Fibronectin type-III" evidence="18">
    <location>
        <begin position="853"/>
        <end position="946"/>
    </location>
</feature>
<dbReference type="SUPFAM" id="SSF56601">
    <property type="entry name" value="beta-lactamase/transpeptidase-like"/>
    <property type="match status" value="1"/>
</dbReference>
<keyword evidence="11" id="KW-0046">Antibiotic resistance</keyword>
<evidence type="ECO:0000256" key="1">
    <source>
        <dbReference type="ARBA" id="ARBA00002624"/>
    </source>
</evidence>
<evidence type="ECO:0000256" key="8">
    <source>
        <dbReference type="ARBA" id="ARBA00022679"/>
    </source>
</evidence>
<feature type="region of interest" description="Disordered" evidence="16">
    <location>
        <begin position="1"/>
        <end position="24"/>
    </location>
</feature>
<comment type="subcellular location">
    <subcellularLocation>
        <location evidence="2">Cell membrane</location>
        <topology evidence="2">Single-pass type II membrane protein</topology>
    </subcellularLocation>
</comment>
<dbReference type="Gene3D" id="1.10.3810.10">
    <property type="entry name" value="Biosynthetic peptidoglycan transglycosylase-like"/>
    <property type="match status" value="1"/>
</dbReference>
<keyword evidence="6" id="KW-0645">Protease</keyword>
<name>A0AAU7VNM3_9FIRM</name>
<dbReference type="InterPro" id="IPR050396">
    <property type="entry name" value="Glycosyltr_51/Transpeptidase"/>
</dbReference>
<dbReference type="RefSeq" id="WP_350344413.1">
    <property type="nucleotide sequence ID" value="NZ_CP158367.1"/>
</dbReference>
<keyword evidence="10" id="KW-0735">Signal-anchor</keyword>
<keyword evidence="12" id="KW-0511">Multifunctional enzyme</keyword>
<evidence type="ECO:0000256" key="17">
    <source>
        <dbReference type="SAM" id="Phobius"/>
    </source>
</evidence>
<dbReference type="GO" id="GO:0005886">
    <property type="term" value="C:plasma membrane"/>
    <property type="evidence" value="ECO:0007669"/>
    <property type="project" value="UniProtKB-SubCell"/>
</dbReference>
<keyword evidence="17" id="KW-0472">Membrane</keyword>
<keyword evidence="17" id="KW-0812">Transmembrane</keyword>
<evidence type="ECO:0000256" key="4">
    <source>
        <dbReference type="ARBA" id="ARBA00018638"/>
    </source>
</evidence>
<protein>
    <recommendedName>
        <fullName evidence="4">Penicillin-binding protein 1A</fullName>
        <ecNumber evidence="14">2.4.99.28</ecNumber>
        <ecNumber evidence="3">3.4.16.4</ecNumber>
    </recommendedName>
</protein>
<evidence type="ECO:0000256" key="13">
    <source>
        <dbReference type="ARBA" id="ARBA00034000"/>
    </source>
</evidence>
<dbReference type="GO" id="GO:0006508">
    <property type="term" value="P:proteolysis"/>
    <property type="evidence" value="ECO:0007669"/>
    <property type="project" value="UniProtKB-KW"/>
</dbReference>
<keyword evidence="7" id="KW-0328">Glycosyltransferase</keyword>
<evidence type="ECO:0000256" key="12">
    <source>
        <dbReference type="ARBA" id="ARBA00023268"/>
    </source>
</evidence>
<evidence type="ECO:0000256" key="16">
    <source>
        <dbReference type="SAM" id="MobiDB-lite"/>
    </source>
</evidence>
<gene>
    <name evidence="19" type="ORF">PRVXT_000820</name>
</gene>
<evidence type="ECO:0000256" key="10">
    <source>
        <dbReference type="ARBA" id="ARBA00022968"/>
    </source>
</evidence>
<feature type="region of interest" description="Disordered" evidence="16">
    <location>
        <begin position="932"/>
        <end position="972"/>
    </location>
</feature>
<dbReference type="Pfam" id="PF00905">
    <property type="entry name" value="Transpeptidase"/>
    <property type="match status" value="1"/>
</dbReference>
<comment type="catalytic activity">
    <reaction evidence="13">
        <text>Preferential cleavage: (Ac)2-L-Lys-D-Ala-|-D-Ala. Also transpeptidation of peptidyl-alanyl moieties that are N-acyl substituents of D-alanine.</text>
        <dbReference type="EC" id="3.4.16.4"/>
    </reaction>
</comment>
<evidence type="ECO:0000256" key="14">
    <source>
        <dbReference type="ARBA" id="ARBA00044770"/>
    </source>
</evidence>
<keyword evidence="9" id="KW-0378">Hydrolase</keyword>
<evidence type="ECO:0000256" key="15">
    <source>
        <dbReference type="ARBA" id="ARBA00049902"/>
    </source>
</evidence>
<comment type="function">
    <text evidence="1">Cell wall formation. Synthesis of cross-linked peptidoglycan from the lipid intermediates. The enzyme has a penicillin-insensitive transglycosylase N-terminal domain (formation of linear glycan strands) and a penicillin-sensitive transpeptidase C-terminal domain (cross-linking of the peptide subunits).</text>
</comment>
<dbReference type="EC" id="3.4.16.4" evidence="3"/>
<dbReference type="GO" id="GO:0008955">
    <property type="term" value="F:peptidoglycan glycosyltransferase activity"/>
    <property type="evidence" value="ECO:0007669"/>
    <property type="project" value="UniProtKB-EC"/>
</dbReference>
<dbReference type="Gene3D" id="3.40.710.10">
    <property type="entry name" value="DD-peptidase/beta-lactamase superfamily"/>
    <property type="match status" value="1"/>
</dbReference>
<dbReference type="GO" id="GO:0046677">
    <property type="term" value="P:response to antibiotic"/>
    <property type="evidence" value="ECO:0007669"/>
    <property type="project" value="UniProtKB-KW"/>
</dbReference>
<keyword evidence="17" id="KW-1133">Transmembrane helix</keyword>
<evidence type="ECO:0000256" key="2">
    <source>
        <dbReference type="ARBA" id="ARBA00004401"/>
    </source>
</evidence>
<evidence type="ECO:0000256" key="6">
    <source>
        <dbReference type="ARBA" id="ARBA00022670"/>
    </source>
</evidence>
<keyword evidence="8" id="KW-0808">Transferase</keyword>
<evidence type="ECO:0000256" key="11">
    <source>
        <dbReference type="ARBA" id="ARBA00023251"/>
    </source>
</evidence>
<accession>A0AAU7VNM3</accession>
<keyword evidence="5" id="KW-0121">Carboxypeptidase</keyword>
<dbReference type="GO" id="GO:0009002">
    <property type="term" value="F:serine-type D-Ala-D-Ala carboxypeptidase activity"/>
    <property type="evidence" value="ECO:0007669"/>
    <property type="project" value="UniProtKB-EC"/>
</dbReference>
<feature type="transmembrane region" description="Helical" evidence="17">
    <location>
        <begin position="36"/>
        <end position="60"/>
    </location>
</feature>
<dbReference type="InterPro" id="IPR003961">
    <property type="entry name" value="FN3_dom"/>
</dbReference>
<dbReference type="EC" id="2.4.99.28" evidence="14"/>
<feature type="domain" description="Fibronectin type-III" evidence="18">
    <location>
        <begin position="762"/>
        <end position="850"/>
    </location>
</feature>
<dbReference type="PANTHER" id="PTHR32282:SF33">
    <property type="entry name" value="PEPTIDOGLYCAN GLYCOSYLTRANSFERASE"/>
    <property type="match status" value="1"/>
</dbReference>
<reference evidence="19" key="1">
    <citation type="journal article" date="2013" name="Extremophiles">
        <title>Proteinivorax tanatarense gen. nov., sp. nov., an anaerobic, haloalkaliphilic, proteolytic bacterium isolated from a decaying algal bloom, and proposal of Proteinivoraceae fam. nov.</title>
        <authorList>
            <person name="Kevbrin V."/>
            <person name="Boltyanskaya Y."/>
            <person name="Zhilina T."/>
            <person name="Kolganova T."/>
            <person name="Lavrentjeva E."/>
            <person name="Kuznetsov B."/>
        </authorList>
    </citation>
    <scope>NUCLEOTIDE SEQUENCE</scope>
    <source>
        <strain evidence="19">Z-910T</strain>
    </source>
</reference>
<reference evidence="19" key="2">
    <citation type="submission" date="2024-06" db="EMBL/GenBank/DDBJ databases">
        <authorList>
            <person name="Petrova K.O."/>
            <person name="Toshchakov S.V."/>
            <person name="Boltjanskaja Y.V."/>
            <person name="Kevbrin V."/>
        </authorList>
    </citation>
    <scope>NUCLEOTIDE SEQUENCE</scope>
    <source>
        <strain evidence="19">Z-910T</strain>
    </source>
</reference>
<dbReference type="SUPFAM" id="SSF49265">
    <property type="entry name" value="Fibronectin type III"/>
    <property type="match status" value="1"/>
</dbReference>
<evidence type="ECO:0000259" key="18">
    <source>
        <dbReference type="PROSITE" id="PS50853"/>
    </source>
</evidence>
<dbReference type="InterPro" id="IPR001264">
    <property type="entry name" value="Glyco_trans_51"/>
</dbReference>
<dbReference type="AlphaFoldDB" id="A0AAU7VNM3"/>
<comment type="catalytic activity">
    <reaction evidence="15">
        <text>[GlcNAc-(1-&gt;4)-Mur2Ac(oyl-L-Ala-gamma-D-Glu-L-Lys-D-Ala-D-Ala)](n)-di-trans,octa-cis-undecaprenyl diphosphate + beta-D-GlcNAc-(1-&gt;4)-Mur2Ac(oyl-L-Ala-gamma-D-Glu-L-Lys-D-Ala-D-Ala)-di-trans,octa-cis-undecaprenyl diphosphate = [GlcNAc-(1-&gt;4)-Mur2Ac(oyl-L-Ala-gamma-D-Glu-L-Lys-D-Ala-D-Ala)](n+1)-di-trans,octa-cis-undecaprenyl diphosphate + di-trans,octa-cis-undecaprenyl diphosphate + H(+)</text>
        <dbReference type="Rhea" id="RHEA:23708"/>
        <dbReference type="Rhea" id="RHEA-COMP:9602"/>
        <dbReference type="Rhea" id="RHEA-COMP:9603"/>
        <dbReference type="ChEBI" id="CHEBI:15378"/>
        <dbReference type="ChEBI" id="CHEBI:58405"/>
        <dbReference type="ChEBI" id="CHEBI:60033"/>
        <dbReference type="ChEBI" id="CHEBI:78435"/>
        <dbReference type="EC" id="2.4.99.28"/>
    </reaction>
</comment>
<dbReference type="EMBL" id="CP158367">
    <property type="protein sequence ID" value="XBX75670.1"/>
    <property type="molecule type" value="Genomic_DNA"/>
</dbReference>
<dbReference type="InterPro" id="IPR013783">
    <property type="entry name" value="Ig-like_fold"/>
</dbReference>
<proteinExistence type="predicted"/>
<dbReference type="InterPro" id="IPR036116">
    <property type="entry name" value="FN3_sf"/>
</dbReference>
<dbReference type="Gene3D" id="2.60.40.10">
    <property type="entry name" value="Immunoglobulins"/>
    <property type="match status" value="2"/>
</dbReference>
<organism evidence="19">
    <name type="scientific">Proteinivorax tanatarense</name>
    <dbReference type="NCBI Taxonomy" id="1260629"/>
    <lineage>
        <taxon>Bacteria</taxon>
        <taxon>Bacillati</taxon>
        <taxon>Bacillota</taxon>
        <taxon>Clostridia</taxon>
        <taxon>Eubacteriales</taxon>
        <taxon>Proteinivoracaceae</taxon>
        <taxon>Proteinivorax</taxon>
    </lineage>
</organism>
<dbReference type="InterPro" id="IPR023346">
    <property type="entry name" value="Lysozyme-like_dom_sf"/>
</dbReference>
<dbReference type="PANTHER" id="PTHR32282">
    <property type="entry name" value="BINDING PROTEIN TRANSPEPTIDASE, PUTATIVE-RELATED"/>
    <property type="match status" value="1"/>
</dbReference>
<dbReference type="SUPFAM" id="SSF53955">
    <property type="entry name" value="Lysozyme-like"/>
    <property type="match status" value="1"/>
</dbReference>
<evidence type="ECO:0000256" key="3">
    <source>
        <dbReference type="ARBA" id="ARBA00012448"/>
    </source>
</evidence>
<dbReference type="GO" id="GO:0008658">
    <property type="term" value="F:penicillin binding"/>
    <property type="evidence" value="ECO:0007669"/>
    <property type="project" value="InterPro"/>
</dbReference>
<dbReference type="PROSITE" id="PS50853">
    <property type="entry name" value="FN3"/>
    <property type="match status" value="2"/>
</dbReference>
<evidence type="ECO:0000313" key="19">
    <source>
        <dbReference type="EMBL" id="XBX75670.1"/>
    </source>
</evidence>
<dbReference type="InterPro" id="IPR036950">
    <property type="entry name" value="PBP_transglycosylase"/>
</dbReference>
<sequence>MRVNKGNNKKTRSTNNNENKSNSNSTKKNILKVLKICLIIAIMGSFLGGGVAFGMVVASLHDVPEMDRDRLEVMAIPSTFYDANGNQFYETSRDVSRIHLSYEEIPQDLKNAFIAAEDQNFYNHPGFDITGLGRAALNHARGRPMAGGGSTITQQLTKQVVLRDSSTNLRRKIQELYLSLQAEKIYTKEELFEFYLNGAVHYRGNTQGVGAAANDIFGKTVDELTLGEMAIIAGAPNLPYRYTPVEGDKEGALQRRNHVLNRMYQSDFITKEERDEAMEEEIVLASSANDSSDYSGIKYPGFVTYIRDIEGVKVLQEIYDWDESHATNEMFNGGFKIYTTLDPEMQQKVENIMNNDNEYLPPHSGVHPQGSATMINHNTGELVALFPGRNHTVGDTVRPVQSYRQPGSAIKPILSYGYGFESGNLTQGTVLDDAPKAFSNYTPENVDRNFMGLMTSKEALSRSRNVPAVSAFLTNPGANVDFARSLGLDYPGDTNASYALGTQETTAMQLTQAYGAFANEGVLNETFAIKKIEDRNGRVIYEHTPQTKEVMSAQTAYLITDSLKDAITPGRGTAGSVRNIFTNEAAAKTGTTSVSDGWLVGYTPHYTLGVWMGWDRNEGDIGSANVVGTWARIMRDTHSDLPNTSFDKPSGLVSIPISTKSGKLPSELTPSNSVRSHWFVRGSEPTDECDAFVEVEICSDSGLLATDSCPPHHVKTKVMLKHRDYITTDSRWKRGREGRKPADVELMAPNDECDMHDSDAQPPSDLSYELHEDSIQISWSGRRRQEFNIYRSTSNGSDFVKLNTSPIGETHYVDSDVQKGVTYRYYVTRVRDDDRETRPSDIIEVELHDNVQPVQSIEVESINGGVRVSFQESHGASNFHIYRSTNPDSGFERIENAKARGNVGQTQTFTDQEIEPGNTYYYYIIAVSGNDEADPSPTRGVEIEANNDDDNDTPENGDNGNDEDDNMESNDT</sequence>
<dbReference type="InterPro" id="IPR012338">
    <property type="entry name" value="Beta-lactam/transpept-like"/>
</dbReference>
<dbReference type="CDD" id="cd00063">
    <property type="entry name" value="FN3"/>
    <property type="match status" value="1"/>
</dbReference>
<evidence type="ECO:0000256" key="7">
    <source>
        <dbReference type="ARBA" id="ARBA00022676"/>
    </source>
</evidence>
<dbReference type="Pfam" id="PF00912">
    <property type="entry name" value="Transgly"/>
    <property type="match status" value="1"/>
</dbReference>
<feature type="compositionally biased region" description="Acidic residues" evidence="16">
    <location>
        <begin position="945"/>
        <end position="972"/>
    </location>
</feature>
<evidence type="ECO:0000256" key="5">
    <source>
        <dbReference type="ARBA" id="ARBA00022645"/>
    </source>
</evidence>
<feature type="compositionally biased region" description="Low complexity" evidence="16">
    <location>
        <begin position="13"/>
        <end position="24"/>
    </location>
</feature>
<dbReference type="InterPro" id="IPR001460">
    <property type="entry name" value="PCN-bd_Tpept"/>
</dbReference>